<dbReference type="InterPro" id="IPR035587">
    <property type="entry name" value="DUS-like_FMN-bd"/>
</dbReference>
<evidence type="ECO:0000259" key="8">
    <source>
        <dbReference type="Pfam" id="PF01207"/>
    </source>
</evidence>
<accession>S0FQ31</accession>
<evidence type="ECO:0000256" key="6">
    <source>
        <dbReference type="PIRSR" id="PIRSR006621-1"/>
    </source>
</evidence>
<comment type="cofactor">
    <cofactor evidence="5 7">
        <name>FMN</name>
        <dbReference type="ChEBI" id="CHEBI:58210"/>
    </cofactor>
</comment>
<keyword evidence="2 5" id="KW-0288">FMN</keyword>
<dbReference type="InterPro" id="IPR001269">
    <property type="entry name" value="DUS_fam"/>
</dbReference>
<dbReference type="GO" id="GO:0003723">
    <property type="term" value="F:RNA binding"/>
    <property type="evidence" value="ECO:0007669"/>
    <property type="project" value="TreeGrafter"/>
</dbReference>
<keyword evidence="1 5" id="KW-0285">Flavoprotein</keyword>
<gene>
    <name evidence="9" type="ORF">CTER_3690</name>
</gene>
<keyword evidence="10" id="KW-1185">Reference proteome</keyword>
<feature type="binding site" evidence="7">
    <location>
        <position position="134"/>
    </location>
    <ligand>
        <name>FMN</name>
        <dbReference type="ChEBI" id="CHEBI:58210"/>
    </ligand>
</feature>
<dbReference type="STRING" id="1195236.CTER_3690"/>
<feature type="domain" description="DUS-like FMN-binding" evidence="8">
    <location>
        <begin position="5"/>
        <end position="300"/>
    </location>
</feature>
<dbReference type="PATRIC" id="fig|1195236.3.peg.3908"/>
<protein>
    <recommendedName>
        <fullName evidence="5">tRNA-dihydrouridine synthase</fullName>
        <ecNumber evidence="5">1.3.1.-</ecNumber>
    </recommendedName>
</protein>
<feature type="binding site" evidence="7">
    <location>
        <position position="163"/>
    </location>
    <ligand>
        <name>FMN</name>
        <dbReference type="ChEBI" id="CHEBI:58210"/>
    </ligand>
</feature>
<dbReference type="GO" id="GO:0017150">
    <property type="term" value="F:tRNA dihydrouridine synthase activity"/>
    <property type="evidence" value="ECO:0007669"/>
    <property type="project" value="InterPro"/>
</dbReference>
<keyword evidence="4 5" id="KW-0560">Oxidoreductase</keyword>
<evidence type="ECO:0000256" key="1">
    <source>
        <dbReference type="ARBA" id="ARBA00022630"/>
    </source>
</evidence>
<sequence length="321" mass="36330">MNLYLAPVQGMTIAGYRNAFARIFGGIDEFYSPFVATADHKKISTSLLKDILPEHNAAQVKVIPQLLGNNGDDFSIFSSAIYEMGYKEINWNIGCPFPMVTNKKKGSGILPYPDMIENFLDIVCARKPYTLTVKMRLGLESSEEGLRVMEILNRYPLGGVIIHARTGIQMYTGSVDPDSFEALASACRHQITYNGDIFTYDDYIRVSKRFPYIKNFMLGRGALSDPFLPALIKGKTVPPAHKMSMIKEFHDEIYMYYQNILSGDKHLCDKMKEFWSYISVHTDRDGKLMKKIKKCHTSANYLQAVNQILCSPDGWSGTPLR</sequence>
<evidence type="ECO:0000256" key="5">
    <source>
        <dbReference type="PIRNR" id="PIRNR006621"/>
    </source>
</evidence>
<dbReference type="EMBL" id="AORV01000052">
    <property type="protein sequence ID" value="EMS70598.1"/>
    <property type="molecule type" value="Genomic_DNA"/>
</dbReference>
<dbReference type="InterPro" id="IPR013785">
    <property type="entry name" value="Aldolase_TIM"/>
</dbReference>
<comment type="similarity">
    <text evidence="5">Belongs to the dus family.</text>
</comment>
<dbReference type="PANTHER" id="PTHR45846:SF1">
    <property type="entry name" value="TRNA-DIHYDROURIDINE(47) SYNTHASE [NAD(P)(+)]-LIKE"/>
    <property type="match status" value="1"/>
</dbReference>
<dbReference type="PIRSF" id="PIRSF006621">
    <property type="entry name" value="Dus"/>
    <property type="match status" value="1"/>
</dbReference>
<evidence type="ECO:0000256" key="7">
    <source>
        <dbReference type="PIRSR" id="PIRSR006621-2"/>
    </source>
</evidence>
<evidence type="ECO:0000313" key="10">
    <source>
        <dbReference type="Proteomes" id="UP000014155"/>
    </source>
</evidence>
<dbReference type="PANTHER" id="PTHR45846">
    <property type="entry name" value="TRNA-DIHYDROURIDINE(47) SYNTHASE [NAD(P)(+)]-LIKE"/>
    <property type="match status" value="1"/>
</dbReference>
<dbReference type="Pfam" id="PF01207">
    <property type="entry name" value="Dus"/>
    <property type="match status" value="1"/>
</dbReference>
<comment type="function">
    <text evidence="5">Catalyzes the synthesis of 5,6-dihydrouridine (D), a modified base found in the D-loop of most tRNAs, via the reduction of the C5-C6 double bond in target uridines.</text>
</comment>
<dbReference type="SUPFAM" id="SSF51395">
    <property type="entry name" value="FMN-linked oxidoreductases"/>
    <property type="match status" value="1"/>
</dbReference>
<evidence type="ECO:0000256" key="4">
    <source>
        <dbReference type="ARBA" id="ARBA00023002"/>
    </source>
</evidence>
<dbReference type="RefSeq" id="WP_004628210.1">
    <property type="nucleotide sequence ID" value="NZ_AORV01000052.1"/>
</dbReference>
<dbReference type="AlphaFoldDB" id="S0FQ31"/>
<dbReference type="EC" id="1.3.1.-" evidence="5"/>
<evidence type="ECO:0000313" key="9">
    <source>
        <dbReference type="EMBL" id="EMS70598.1"/>
    </source>
</evidence>
<dbReference type="CDD" id="cd02801">
    <property type="entry name" value="DUS_like_FMN"/>
    <property type="match status" value="1"/>
</dbReference>
<keyword evidence="3 5" id="KW-0819">tRNA processing</keyword>
<dbReference type="GO" id="GO:0050660">
    <property type="term" value="F:flavin adenine dinucleotide binding"/>
    <property type="evidence" value="ECO:0007669"/>
    <property type="project" value="InterPro"/>
</dbReference>
<dbReference type="Gene3D" id="3.20.20.70">
    <property type="entry name" value="Aldolase class I"/>
    <property type="match status" value="1"/>
</dbReference>
<evidence type="ECO:0000256" key="3">
    <source>
        <dbReference type="ARBA" id="ARBA00022694"/>
    </source>
</evidence>
<evidence type="ECO:0000256" key="2">
    <source>
        <dbReference type="ARBA" id="ARBA00022643"/>
    </source>
</evidence>
<name>S0FQ31_RUMCE</name>
<keyword evidence="7" id="KW-0547">Nucleotide-binding</keyword>
<reference evidence="9 10" key="1">
    <citation type="journal article" date="2013" name="Genome Announc.">
        <title>Draft Genome Sequence of the Cellulolytic, Mesophilic, Anaerobic Bacterium Clostridium termitidis Strain CT1112 (DSM 5398).</title>
        <authorList>
            <person name="Lal S."/>
            <person name="Ramachandran U."/>
            <person name="Zhang X."/>
            <person name="Munir R."/>
            <person name="Sparling R."/>
            <person name="Levin D.B."/>
        </authorList>
    </citation>
    <scope>NUCLEOTIDE SEQUENCE [LARGE SCALE GENOMIC DNA]</scope>
    <source>
        <strain evidence="9 10">CT1112</strain>
    </source>
</reference>
<dbReference type="Proteomes" id="UP000014155">
    <property type="component" value="Unassembled WGS sequence"/>
</dbReference>
<dbReference type="eggNOG" id="COG0042">
    <property type="taxonomic scope" value="Bacteria"/>
</dbReference>
<comment type="caution">
    <text evidence="9">The sequence shown here is derived from an EMBL/GenBank/DDBJ whole genome shotgun (WGS) entry which is preliminary data.</text>
</comment>
<feature type="binding site" evidence="7">
    <location>
        <position position="65"/>
    </location>
    <ligand>
        <name>FMN</name>
        <dbReference type="ChEBI" id="CHEBI:58210"/>
    </ligand>
</feature>
<proteinExistence type="inferred from homology"/>
<feature type="binding site" evidence="7">
    <location>
        <begin position="219"/>
        <end position="220"/>
    </location>
    <ligand>
        <name>FMN</name>
        <dbReference type="ChEBI" id="CHEBI:58210"/>
    </ligand>
</feature>
<feature type="active site" description="Proton donor" evidence="6">
    <location>
        <position position="95"/>
    </location>
</feature>
<organism evidence="9 10">
    <name type="scientific">Ruminiclostridium cellobioparum subsp. termitidis CT1112</name>
    <dbReference type="NCBI Taxonomy" id="1195236"/>
    <lineage>
        <taxon>Bacteria</taxon>
        <taxon>Bacillati</taxon>
        <taxon>Bacillota</taxon>
        <taxon>Clostridia</taxon>
        <taxon>Eubacteriales</taxon>
        <taxon>Oscillospiraceae</taxon>
        <taxon>Ruminiclostridium</taxon>
    </lineage>
</organism>